<dbReference type="SUPFAM" id="SSF54913">
    <property type="entry name" value="GlnB-like"/>
    <property type="match status" value="1"/>
</dbReference>
<dbReference type="Gene3D" id="3.30.70.790">
    <property type="entry name" value="UreE, C-terminal domain"/>
    <property type="match status" value="1"/>
</dbReference>
<dbReference type="InterPro" id="IPR018551">
    <property type="entry name" value="DUF2007"/>
</dbReference>
<dbReference type="PANTHER" id="PTHR47739:SF1">
    <property type="entry name" value="TRNA1(VAL) (ADENINE(37)-N6)-METHYLTRANSFERASE"/>
    <property type="match status" value="1"/>
</dbReference>
<dbReference type="RefSeq" id="WP_245821545.1">
    <property type="nucleotide sequence ID" value="NZ_FTOA01000011.1"/>
</dbReference>
<dbReference type="Pfam" id="PF05175">
    <property type="entry name" value="MTS"/>
    <property type="match status" value="1"/>
</dbReference>
<dbReference type="Pfam" id="PF09413">
    <property type="entry name" value="DUF2007"/>
    <property type="match status" value="1"/>
</dbReference>
<dbReference type="InterPro" id="IPR029063">
    <property type="entry name" value="SAM-dependent_MTases_sf"/>
</dbReference>
<keyword evidence="2" id="KW-0949">S-adenosyl-L-methionine</keyword>
<dbReference type="SUPFAM" id="SSF53335">
    <property type="entry name" value="S-adenosyl-L-methionine-dependent methyltransferases"/>
    <property type="match status" value="1"/>
</dbReference>
<dbReference type="InterPro" id="IPR050210">
    <property type="entry name" value="tRNA_Adenine-N(6)_MTase"/>
</dbReference>
<feature type="compositionally biased region" description="Acidic residues" evidence="3">
    <location>
        <begin position="190"/>
        <end position="209"/>
    </location>
</feature>
<dbReference type="STRING" id="80876.SAMN05421779_11138"/>
<accession>A0A1N7Q6W7</accession>
<dbReference type="AlphaFoldDB" id="A0A1N7Q6W7"/>
<dbReference type="GO" id="GO:0032259">
    <property type="term" value="P:methylation"/>
    <property type="evidence" value="ECO:0007669"/>
    <property type="project" value="UniProtKB-KW"/>
</dbReference>
<dbReference type="InterPro" id="IPR007848">
    <property type="entry name" value="Small_mtfrase_dom"/>
</dbReference>
<dbReference type="GO" id="GO:0008170">
    <property type="term" value="F:N-methyltransferase activity"/>
    <property type="evidence" value="ECO:0007669"/>
    <property type="project" value="UniProtKB-ARBA"/>
</dbReference>
<feature type="region of interest" description="Disordered" evidence="3">
    <location>
        <begin position="81"/>
        <end position="157"/>
    </location>
</feature>
<keyword evidence="1 6" id="KW-0808">Transferase</keyword>
<evidence type="ECO:0000313" key="7">
    <source>
        <dbReference type="Proteomes" id="UP000185678"/>
    </source>
</evidence>
<organism evidence="6 7">
    <name type="scientific">Insolitispirillum peregrinum</name>
    <dbReference type="NCBI Taxonomy" id="80876"/>
    <lineage>
        <taxon>Bacteria</taxon>
        <taxon>Pseudomonadati</taxon>
        <taxon>Pseudomonadota</taxon>
        <taxon>Alphaproteobacteria</taxon>
        <taxon>Rhodospirillales</taxon>
        <taxon>Novispirillaceae</taxon>
        <taxon>Insolitispirillum</taxon>
    </lineage>
</organism>
<feature type="region of interest" description="Disordered" evidence="3">
    <location>
        <begin position="190"/>
        <end position="221"/>
    </location>
</feature>
<dbReference type="EMBL" id="FTOA01000011">
    <property type="protein sequence ID" value="SIT18585.1"/>
    <property type="molecule type" value="Genomic_DNA"/>
</dbReference>
<dbReference type="CDD" id="cd02440">
    <property type="entry name" value="AdoMet_MTases"/>
    <property type="match status" value="1"/>
</dbReference>
<dbReference type="Gene3D" id="3.40.50.150">
    <property type="entry name" value="Vaccinia Virus protein VP39"/>
    <property type="match status" value="1"/>
</dbReference>
<proteinExistence type="predicted"/>
<dbReference type="InterPro" id="IPR002052">
    <property type="entry name" value="DNA_methylase_N6_adenine_CS"/>
</dbReference>
<dbReference type="PANTHER" id="PTHR47739">
    <property type="entry name" value="TRNA1(VAL) (ADENINE(37)-N6)-METHYLTRANSFERASE"/>
    <property type="match status" value="1"/>
</dbReference>
<reference evidence="6 7" key="1">
    <citation type="submission" date="2017-01" db="EMBL/GenBank/DDBJ databases">
        <authorList>
            <person name="Mah S.A."/>
            <person name="Swanson W.J."/>
            <person name="Moy G.W."/>
            <person name="Vacquier V.D."/>
        </authorList>
    </citation>
    <scope>NUCLEOTIDE SEQUENCE [LARGE SCALE GENOMIC DNA]</scope>
    <source>
        <strain evidence="6 7">DSM 11589</strain>
    </source>
</reference>
<protein>
    <submittedName>
        <fullName evidence="6">tRNA1(Val) A37 N6-methylase TrmN6</fullName>
    </submittedName>
</protein>
<evidence type="ECO:0000256" key="1">
    <source>
        <dbReference type="ARBA" id="ARBA00022603"/>
    </source>
</evidence>
<dbReference type="PROSITE" id="PS00092">
    <property type="entry name" value="N6_MTASE"/>
    <property type="match status" value="1"/>
</dbReference>
<feature type="compositionally biased region" description="Acidic residues" evidence="3">
    <location>
        <begin position="109"/>
        <end position="122"/>
    </location>
</feature>
<feature type="domain" description="Methyltransferase small" evidence="4">
    <location>
        <begin position="253"/>
        <end position="345"/>
    </location>
</feature>
<gene>
    <name evidence="6" type="ORF">SAMN05421779_11138</name>
</gene>
<dbReference type="GO" id="GO:0003676">
    <property type="term" value="F:nucleic acid binding"/>
    <property type="evidence" value="ECO:0007669"/>
    <property type="project" value="InterPro"/>
</dbReference>
<dbReference type="Proteomes" id="UP000185678">
    <property type="component" value="Unassembled WGS sequence"/>
</dbReference>
<keyword evidence="7" id="KW-1185">Reference proteome</keyword>
<evidence type="ECO:0000313" key="6">
    <source>
        <dbReference type="EMBL" id="SIT18585.1"/>
    </source>
</evidence>
<evidence type="ECO:0000259" key="4">
    <source>
        <dbReference type="Pfam" id="PF05175"/>
    </source>
</evidence>
<dbReference type="GO" id="GO:0008757">
    <property type="term" value="F:S-adenosylmethionine-dependent methyltransferase activity"/>
    <property type="evidence" value="ECO:0007669"/>
    <property type="project" value="UniProtKB-ARBA"/>
</dbReference>
<feature type="compositionally biased region" description="Acidic residues" evidence="3">
    <location>
        <begin position="135"/>
        <end position="149"/>
    </location>
</feature>
<feature type="domain" description="DUF2007" evidence="5">
    <location>
        <begin position="1"/>
        <end position="65"/>
    </location>
</feature>
<sequence length="471" mass="51524">MEEVLRTSDGIALSTYRAVLKAAGIATYVFEVKPPLNESSTAAKVCRVMVSPAHTERARALISEYHRALGDSFADVDLSTDVEDTQPEPEPAPAPRSLLRKEPETFWWQEEDDEEESEEEEAFVSYGQEHGYRDDDPDEDDPVDEEPEDTPAPAEQRHSFTLSVGENQVVSRPPALPAVYDELLSDTDEAVDEDDLPPDEEEESDDSPDDDRSPAIDDGVLPDGVSLTTLLGGRVQFLQPDHGYRAALDPVLLAAAVPAGPWKVGLDVGAGTGAAMLCVLARCPDKHVIGLEVQDEHSHLARRSIALNRWQKQAHVVAGDIRWRPSLTANAFDQVFSNPPFHGPGTRPPHAGRATAHMEDVPLEDWLGFCLKMLKPRGTLTVIHRADRLDELLACLFGKAGAIEVIPLWPKRGVAARRVIVRARKGMKTPMSLLPGLVLHNRDGSFTDTTEAILRQGISLDDALAGTAYSV</sequence>
<keyword evidence="1 6" id="KW-0489">Methyltransferase</keyword>
<name>A0A1N7Q6W7_9PROT</name>
<dbReference type="InterPro" id="IPR011322">
    <property type="entry name" value="N-reg_PII-like_a/b"/>
</dbReference>
<evidence type="ECO:0000259" key="5">
    <source>
        <dbReference type="Pfam" id="PF09413"/>
    </source>
</evidence>
<evidence type="ECO:0000256" key="2">
    <source>
        <dbReference type="ARBA" id="ARBA00022691"/>
    </source>
</evidence>
<evidence type="ECO:0000256" key="3">
    <source>
        <dbReference type="SAM" id="MobiDB-lite"/>
    </source>
</evidence>